<evidence type="ECO:0000313" key="3">
    <source>
        <dbReference type="Proteomes" id="UP001139031"/>
    </source>
</evidence>
<name>A0ABS7TTY3_9BACT</name>
<dbReference type="Pfam" id="PF09937">
    <property type="entry name" value="DUF2169"/>
    <property type="match status" value="1"/>
</dbReference>
<feature type="domain" description="DUF2169" evidence="1">
    <location>
        <begin position="22"/>
        <end position="363"/>
    </location>
</feature>
<dbReference type="EMBL" id="JAIRAU010000027">
    <property type="protein sequence ID" value="MBZ5711705.1"/>
    <property type="molecule type" value="Genomic_DNA"/>
</dbReference>
<dbReference type="Proteomes" id="UP001139031">
    <property type="component" value="Unassembled WGS sequence"/>
</dbReference>
<sequence length="388" mass="42453">MGQVQTAPSATALQLSAHGLDGKWTLTILAKRTYEIDDAGRISPAAEQPALRAEPEWDPADPEQLLADTDLFTHKLRTDVVVHGHVYGDGTARQLVAEVKVGDHQVRLLALGERRCTLDATNRAVFSTPAPIERIPLRYSHAYGGRDAVFEEVHGHPLRGDPRFADMTEADLAAASPYLYPRNPCGRGYLIAATRDAVERLSLPQLEDLLDPLTPTRLAVGDFKKWYKMPLPQGTGWIDYGWYPRSAFFGVVPICERFDAPAAEVTRGLVPAALGPGDGKQPANHAFEAASGASLALQLPHLRGGEAVTLTHIHPRRSQWKLAVPYAPALAVDARDGTVTRVQAIMHTLELDPEAGRLTLVWRGSAPALRSYLPQELETMPMRVAWSD</sequence>
<keyword evidence="3" id="KW-1185">Reference proteome</keyword>
<reference evidence="2" key="1">
    <citation type="submission" date="2021-08" db="EMBL/GenBank/DDBJ databases">
        <authorList>
            <person name="Stevens D.C."/>
        </authorList>
    </citation>
    <scope>NUCLEOTIDE SEQUENCE</scope>
    <source>
        <strain evidence="2">DSM 53165</strain>
    </source>
</reference>
<gene>
    <name evidence="2" type="ORF">K7C98_20890</name>
</gene>
<evidence type="ECO:0000259" key="1">
    <source>
        <dbReference type="Pfam" id="PF09937"/>
    </source>
</evidence>
<protein>
    <submittedName>
        <fullName evidence="2">DUF2169 domain-containing protein</fullName>
    </submittedName>
</protein>
<evidence type="ECO:0000313" key="2">
    <source>
        <dbReference type="EMBL" id="MBZ5711705.1"/>
    </source>
</evidence>
<dbReference type="RefSeq" id="WP_224193466.1">
    <property type="nucleotide sequence ID" value="NZ_JAIRAU010000027.1"/>
</dbReference>
<organism evidence="2 3">
    <name type="scientific">Nannocystis pusilla</name>
    <dbReference type="NCBI Taxonomy" id="889268"/>
    <lineage>
        <taxon>Bacteria</taxon>
        <taxon>Pseudomonadati</taxon>
        <taxon>Myxococcota</taxon>
        <taxon>Polyangia</taxon>
        <taxon>Nannocystales</taxon>
        <taxon>Nannocystaceae</taxon>
        <taxon>Nannocystis</taxon>
    </lineage>
</organism>
<proteinExistence type="predicted"/>
<dbReference type="InterPro" id="IPR018683">
    <property type="entry name" value="DUF2169"/>
</dbReference>
<comment type="caution">
    <text evidence="2">The sequence shown here is derived from an EMBL/GenBank/DDBJ whole genome shotgun (WGS) entry which is preliminary data.</text>
</comment>
<accession>A0ABS7TTY3</accession>